<reference evidence="1" key="2">
    <citation type="submission" date="2020-11" db="EMBL/GenBank/DDBJ databases">
        <authorList>
            <person name="McCartney M.A."/>
            <person name="Auch B."/>
            <person name="Kono T."/>
            <person name="Mallez S."/>
            <person name="Becker A."/>
            <person name="Gohl D.M."/>
            <person name="Silverstein K.A.T."/>
            <person name="Koren S."/>
            <person name="Bechman K.B."/>
            <person name="Herman A."/>
            <person name="Abrahante J.E."/>
            <person name="Garbe J."/>
        </authorList>
    </citation>
    <scope>NUCLEOTIDE SEQUENCE</scope>
    <source>
        <strain evidence="1">Duluth1</strain>
        <tissue evidence="1">Whole animal</tissue>
    </source>
</reference>
<accession>A0A9D4L346</accession>
<name>A0A9D4L346_DREPO</name>
<reference evidence="1" key="1">
    <citation type="journal article" date="2019" name="bioRxiv">
        <title>The Genome of the Zebra Mussel, Dreissena polymorpha: A Resource for Invasive Species Research.</title>
        <authorList>
            <person name="McCartney M.A."/>
            <person name="Auch B."/>
            <person name="Kono T."/>
            <person name="Mallez S."/>
            <person name="Zhang Y."/>
            <person name="Obille A."/>
            <person name="Becker A."/>
            <person name="Abrahante J.E."/>
            <person name="Garbe J."/>
            <person name="Badalamenti J.P."/>
            <person name="Herman A."/>
            <person name="Mangelson H."/>
            <person name="Liachko I."/>
            <person name="Sullivan S."/>
            <person name="Sone E.D."/>
            <person name="Koren S."/>
            <person name="Silverstein K.A.T."/>
            <person name="Beckman K.B."/>
            <person name="Gohl D.M."/>
        </authorList>
    </citation>
    <scope>NUCLEOTIDE SEQUENCE</scope>
    <source>
        <strain evidence="1">Duluth1</strain>
        <tissue evidence="1">Whole animal</tissue>
    </source>
</reference>
<evidence type="ECO:0000313" key="1">
    <source>
        <dbReference type="EMBL" id="KAH3849611.1"/>
    </source>
</evidence>
<organism evidence="1 2">
    <name type="scientific">Dreissena polymorpha</name>
    <name type="common">Zebra mussel</name>
    <name type="synonym">Mytilus polymorpha</name>
    <dbReference type="NCBI Taxonomy" id="45954"/>
    <lineage>
        <taxon>Eukaryota</taxon>
        <taxon>Metazoa</taxon>
        <taxon>Spiralia</taxon>
        <taxon>Lophotrochozoa</taxon>
        <taxon>Mollusca</taxon>
        <taxon>Bivalvia</taxon>
        <taxon>Autobranchia</taxon>
        <taxon>Heteroconchia</taxon>
        <taxon>Euheterodonta</taxon>
        <taxon>Imparidentia</taxon>
        <taxon>Neoheterodontei</taxon>
        <taxon>Myida</taxon>
        <taxon>Dreissenoidea</taxon>
        <taxon>Dreissenidae</taxon>
        <taxon>Dreissena</taxon>
    </lineage>
</organism>
<dbReference type="AlphaFoldDB" id="A0A9D4L346"/>
<sequence>MILVLQYGASRPGSAYVAFCDYIFPGVLTAVDAFNLQYVDLNSSRNLVASAFPSSWALVFLTGSCKMRPSIEPVGNTFY</sequence>
<protein>
    <submittedName>
        <fullName evidence="1">Uncharacterized protein</fullName>
    </submittedName>
</protein>
<dbReference type="EMBL" id="JAIWYP010000003">
    <property type="protein sequence ID" value="KAH3849611.1"/>
    <property type="molecule type" value="Genomic_DNA"/>
</dbReference>
<keyword evidence="2" id="KW-1185">Reference proteome</keyword>
<proteinExistence type="predicted"/>
<evidence type="ECO:0000313" key="2">
    <source>
        <dbReference type="Proteomes" id="UP000828390"/>
    </source>
</evidence>
<comment type="caution">
    <text evidence="1">The sequence shown here is derived from an EMBL/GenBank/DDBJ whole genome shotgun (WGS) entry which is preliminary data.</text>
</comment>
<dbReference type="Proteomes" id="UP000828390">
    <property type="component" value="Unassembled WGS sequence"/>
</dbReference>
<gene>
    <name evidence="1" type="ORF">DPMN_092014</name>
</gene>